<dbReference type="SUPFAM" id="SSF54373">
    <property type="entry name" value="FAD-linked reductases, C-terminal domain"/>
    <property type="match status" value="1"/>
</dbReference>
<evidence type="ECO:0000259" key="2">
    <source>
        <dbReference type="Pfam" id="PF01593"/>
    </source>
</evidence>
<proteinExistence type="inferred from homology"/>
<accession>A0ABW2J6I0</accession>
<dbReference type="Gene3D" id="3.50.50.60">
    <property type="entry name" value="FAD/NAD(P)-binding domain"/>
    <property type="match status" value="2"/>
</dbReference>
<evidence type="ECO:0000313" key="4">
    <source>
        <dbReference type="Proteomes" id="UP001596379"/>
    </source>
</evidence>
<evidence type="ECO:0000313" key="3">
    <source>
        <dbReference type="EMBL" id="MFC7298708.1"/>
    </source>
</evidence>
<dbReference type="InterPro" id="IPR050703">
    <property type="entry name" value="Flavin_MAO"/>
</dbReference>
<dbReference type="Proteomes" id="UP001596379">
    <property type="component" value="Unassembled WGS sequence"/>
</dbReference>
<dbReference type="InterPro" id="IPR036188">
    <property type="entry name" value="FAD/NAD-bd_sf"/>
</dbReference>
<dbReference type="RefSeq" id="WP_041296391.1">
    <property type="nucleotide sequence ID" value="NZ_JBHTCC010000002.1"/>
</dbReference>
<protein>
    <submittedName>
        <fullName evidence="3">Flavin monoamine oxidase family protein</fullName>
    </submittedName>
</protein>
<organism evidence="3 4">
    <name type="scientific">Herminiimonas aquatilis</name>
    <dbReference type="NCBI Taxonomy" id="345342"/>
    <lineage>
        <taxon>Bacteria</taxon>
        <taxon>Pseudomonadati</taxon>
        <taxon>Pseudomonadota</taxon>
        <taxon>Betaproteobacteria</taxon>
        <taxon>Burkholderiales</taxon>
        <taxon>Oxalobacteraceae</taxon>
        <taxon>Herminiimonas</taxon>
    </lineage>
</organism>
<dbReference type="PANTHER" id="PTHR43563">
    <property type="entry name" value="AMINE OXIDASE"/>
    <property type="match status" value="1"/>
</dbReference>
<dbReference type="EMBL" id="JBHTCC010000002">
    <property type="protein sequence ID" value="MFC7298708.1"/>
    <property type="molecule type" value="Genomic_DNA"/>
</dbReference>
<comment type="caution">
    <text evidence="3">The sequence shown here is derived from an EMBL/GenBank/DDBJ whole genome shotgun (WGS) entry which is preliminary data.</text>
</comment>
<gene>
    <name evidence="3" type="ORF">ACFQO0_09695</name>
</gene>
<dbReference type="Pfam" id="PF01593">
    <property type="entry name" value="Amino_oxidase"/>
    <property type="match status" value="1"/>
</dbReference>
<dbReference type="SUPFAM" id="SSF51905">
    <property type="entry name" value="FAD/NAD(P)-binding domain"/>
    <property type="match status" value="1"/>
</dbReference>
<dbReference type="PANTHER" id="PTHR43563:SF1">
    <property type="entry name" value="AMINE OXIDASE [FLAVIN-CONTAINING] B"/>
    <property type="match status" value="1"/>
</dbReference>
<evidence type="ECO:0000256" key="1">
    <source>
        <dbReference type="ARBA" id="ARBA00005995"/>
    </source>
</evidence>
<dbReference type="Pfam" id="PF13450">
    <property type="entry name" value="NAD_binding_8"/>
    <property type="match status" value="1"/>
</dbReference>
<name>A0ABW2J6I0_9BURK</name>
<reference evidence="4" key="1">
    <citation type="journal article" date="2019" name="Int. J. Syst. Evol. Microbiol.">
        <title>The Global Catalogue of Microorganisms (GCM) 10K type strain sequencing project: providing services to taxonomists for standard genome sequencing and annotation.</title>
        <authorList>
            <consortium name="The Broad Institute Genomics Platform"/>
            <consortium name="The Broad Institute Genome Sequencing Center for Infectious Disease"/>
            <person name="Wu L."/>
            <person name="Ma J."/>
        </authorList>
    </citation>
    <scope>NUCLEOTIDE SEQUENCE [LARGE SCALE GENOMIC DNA]</scope>
    <source>
        <strain evidence="4">CCUG 36956</strain>
    </source>
</reference>
<sequence length="366" mass="40231">MGNIRVGILGGGLSGLYAAYLLERHRVDYFVLEARTRLGGRILSNVDGSGRASAARFDLGATWYWPPLQPAMNNLIEQLGLRTLPQYDMGDIVLEHSRHQIPIRQAAAGLAEGSMRIAGGTATLVDRLAADLPREKLFLSHQAESIRLDSHRINIKAINGLAKPKTFDATHVLLAIPPRLMAQNLAFEPAIDRHLLQSWKGTNTWMASHAKFVAVYEQPFWRENGLSGMARSTVGPLVEIHDASDINKTAALFGFFGWQANSRRLLNEEALIAQCIAQLVRLFGHQAAQTRAKLFKDWAQDPMTATQADQFSFGHSDADSLKPKDIWADRLRLIGSEASTTFPGYLAGALEAAETGVQSLLSSHET</sequence>
<feature type="domain" description="Amine oxidase" evidence="2">
    <location>
        <begin position="96"/>
        <end position="358"/>
    </location>
</feature>
<dbReference type="InterPro" id="IPR002937">
    <property type="entry name" value="Amino_oxidase"/>
</dbReference>
<keyword evidence="4" id="KW-1185">Reference proteome</keyword>
<comment type="similarity">
    <text evidence="1">Belongs to the flavin monoamine oxidase family.</text>
</comment>